<evidence type="ECO:0000313" key="2">
    <source>
        <dbReference type="Proteomes" id="UP000539642"/>
    </source>
</evidence>
<reference evidence="1 2" key="1">
    <citation type="submission" date="2020-08" db="EMBL/GenBank/DDBJ databases">
        <title>Genomic Encyclopedia of Type Strains, Phase IV (KMG-IV): sequencing the most valuable type-strain genomes for metagenomic binning, comparative biology and taxonomic classification.</title>
        <authorList>
            <person name="Goeker M."/>
        </authorList>
    </citation>
    <scope>NUCLEOTIDE SEQUENCE [LARGE SCALE GENOMIC DNA]</scope>
    <source>
        <strain evidence="1 2">DSM 28570</strain>
    </source>
</reference>
<keyword evidence="2" id="KW-1185">Reference proteome</keyword>
<dbReference type="InterPro" id="IPR036869">
    <property type="entry name" value="J_dom_sf"/>
</dbReference>
<dbReference type="AlphaFoldDB" id="A0A840UL63"/>
<dbReference type="RefSeq" id="WP_183348464.1">
    <property type="nucleotide sequence ID" value="NZ_JACHEO010000002.1"/>
</dbReference>
<dbReference type="Proteomes" id="UP000539642">
    <property type="component" value="Unassembled WGS sequence"/>
</dbReference>
<comment type="caution">
    <text evidence="1">The sequence shown here is derived from an EMBL/GenBank/DDBJ whole genome shotgun (WGS) entry which is preliminary data.</text>
</comment>
<name>A0A840UL63_9BACT</name>
<accession>A0A840UL63</accession>
<sequence>MYLAKIRQGQEIRYVLRQSYFDRRRDCFVYRQIFDLGPRPDDYIEHTGQWSPSFDEKLEEAVARAEPGRMAAVQLEQLLWRFFTTAEQERLNRHSRRQPVKLMPFTAEDEERLRREIHLFDRRRLYGLRYGAVDQTRIGRLPKKLCRPLFGQCRDEREFYFAEQEKVLRPLEYRTYVFAVFDLQRFFDQSFARFLPQALDQDVMADRLIDEICRLNGDEGFWGEVREQGSLHPHLQRYLVMFFDHGYPPRAFIDDFARDFINRHRQFRWPEWRPEDATEVAAIFGRTLEELRSMPTRDLARLFRQKAKELHPDAGGDHERFVQLNEVYERVKKRFG</sequence>
<dbReference type="EMBL" id="JACHEO010000002">
    <property type="protein sequence ID" value="MBB5347057.1"/>
    <property type="molecule type" value="Genomic_DNA"/>
</dbReference>
<proteinExistence type="predicted"/>
<evidence type="ECO:0000313" key="1">
    <source>
        <dbReference type="EMBL" id="MBB5347057.1"/>
    </source>
</evidence>
<protein>
    <recommendedName>
        <fullName evidence="3">J domain-containing protein</fullName>
    </recommendedName>
</protein>
<organism evidence="1 2">
    <name type="scientific">Desulfoprunum benzoelyticum</name>
    <dbReference type="NCBI Taxonomy" id="1506996"/>
    <lineage>
        <taxon>Bacteria</taxon>
        <taxon>Pseudomonadati</taxon>
        <taxon>Thermodesulfobacteriota</taxon>
        <taxon>Desulfobulbia</taxon>
        <taxon>Desulfobulbales</taxon>
        <taxon>Desulfobulbaceae</taxon>
        <taxon>Desulfoprunum</taxon>
    </lineage>
</organism>
<dbReference type="Gene3D" id="1.10.287.110">
    <property type="entry name" value="DnaJ domain"/>
    <property type="match status" value="1"/>
</dbReference>
<evidence type="ECO:0008006" key="3">
    <source>
        <dbReference type="Google" id="ProtNLM"/>
    </source>
</evidence>
<dbReference type="SUPFAM" id="SSF46565">
    <property type="entry name" value="Chaperone J-domain"/>
    <property type="match status" value="1"/>
</dbReference>
<gene>
    <name evidence="1" type="ORF">HNQ81_000767</name>
</gene>